<feature type="domain" description="C2H2-type" evidence="5">
    <location>
        <begin position="274"/>
        <end position="302"/>
    </location>
</feature>
<dbReference type="InterPro" id="IPR013087">
    <property type="entry name" value="Znf_C2H2_type"/>
</dbReference>
<dbReference type="GO" id="GO:0001730">
    <property type="term" value="F:2'-5'-oligoadenylate synthetase activity"/>
    <property type="evidence" value="ECO:0007669"/>
    <property type="project" value="TreeGrafter"/>
</dbReference>
<evidence type="ECO:0000256" key="3">
    <source>
        <dbReference type="PROSITE-ProRule" id="PRU00042"/>
    </source>
</evidence>
<dbReference type="Pfam" id="PF10421">
    <property type="entry name" value="OAS1_C"/>
    <property type="match status" value="1"/>
</dbReference>
<dbReference type="PANTHER" id="PTHR11258:SF21">
    <property type="entry name" value="C2H2-TYPE DOMAIN-CONTAINING PROTEIN"/>
    <property type="match status" value="1"/>
</dbReference>
<name>L8IFF3_9CETA</name>
<dbReference type="GO" id="GO:0008270">
    <property type="term" value="F:zinc ion binding"/>
    <property type="evidence" value="ECO:0007669"/>
    <property type="project" value="UniProtKB-KW"/>
</dbReference>
<evidence type="ECO:0000256" key="4">
    <source>
        <dbReference type="SAM" id="MobiDB-lite"/>
    </source>
</evidence>
<protein>
    <submittedName>
        <fullName evidence="6">2'-5'-oligoadenylate synthase 1</fullName>
    </submittedName>
</protein>
<dbReference type="GO" id="GO:0005654">
    <property type="term" value="C:nucleoplasm"/>
    <property type="evidence" value="ECO:0007669"/>
    <property type="project" value="TreeGrafter"/>
</dbReference>
<dbReference type="Gene3D" id="3.30.460.10">
    <property type="entry name" value="Beta Polymerase, domain 2"/>
    <property type="match status" value="1"/>
</dbReference>
<dbReference type="AlphaFoldDB" id="L8IFF3"/>
<dbReference type="InterPro" id="IPR036236">
    <property type="entry name" value="Znf_C2H2_sf"/>
</dbReference>
<reference evidence="6 7" key="1">
    <citation type="journal article" date="2012" name="Nat. Genet.">
        <title>The yak genome and adaptation to life at high altitude.</title>
        <authorList>
            <person name="Qiu Q."/>
            <person name="Zhang G."/>
            <person name="Ma T."/>
            <person name="Qian W."/>
            <person name="Wang J."/>
            <person name="Ye Z."/>
            <person name="Cao C."/>
            <person name="Hu Q."/>
            <person name="Kim J."/>
            <person name="Larkin D.M."/>
            <person name="Auvil L."/>
            <person name="Capitanu B."/>
            <person name="Ma J."/>
            <person name="Lewin H.A."/>
            <person name="Qian X."/>
            <person name="Lang Y."/>
            <person name="Zhou R."/>
            <person name="Wang L."/>
            <person name="Wang K."/>
            <person name="Xia J."/>
            <person name="Liao S."/>
            <person name="Pan S."/>
            <person name="Lu X."/>
            <person name="Hou H."/>
            <person name="Wang Y."/>
            <person name="Zang X."/>
            <person name="Yin Y."/>
            <person name="Ma H."/>
            <person name="Zhang J."/>
            <person name="Wang Z."/>
            <person name="Zhang Y."/>
            <person name="Zhang D."/>
            <person name="Yonezawa T."/>
            <person name="Hasegawa M."/>
            <person name="Zhong Y."/>
            <person name="Liu W."/>
            <person name="Zhang Y."/>
            <person name="Huang Z."/>
            <person name="Zhang S."/>
            <person name="Long R."/>
            <person name="Yang H."/>
            <person name="Wang J."/>
            <person name="Lenstra J.A."/>
            <person name="Cooper D.N."/>
            <person name="Wu Y."/>
            <person name="Wang J."/>
            <person name="Shi P."/>
            <person name="Wang J."/>
            <person name="Liu J."/>
        </authorList>
    </citation>
    <scope>NUCLEOTIDE SEQUENCE [LARGE SCALE GENOMIC DNA]</scope>
    <source>
        <strain evidence="7">yakQH1</strain>
    </source>
</reference>
<evidence type="ECO:0000313" key="7">
    <source>
        <dbReference type="Proteomes" id="UP000011080"/>
    </source>
</evidence>
<dbReference type="PANTHER" id="PTHR11258">
    <property type="entry name" value="2-5 OLIGOADENYLATE SYNTHETASE"/>
    <property type="match status" value="1"/>
</dbReference>
<dbReference type="InterPro" id="IPR043519">
    <property type="entry name" value="NT_sf"/>
</dbReference>
<dbReference type="SUPFAM" id="SSF81301">
    <property type="entry name" value="Nucleotidyltransferase"/>
    <property type="match status" value="1"/>
</dbReference>
<dbReference type="PROSITE" id="PS50152">
    <property type="entry name" value="25A_SYNTH_3"/>
    <property type="match status" value="1"/>
</dbReference>
<accession>L8IFF3</accession>
<dbReference type="SUPFAM" id="SSF81631">
    <property type="entry name" value="PAP/OAS1 substrate-binding domain"/>
    <property type="match status" value="1"/>
</dbReference>
<dbReference type="Proteomes" id="UP000011080">
    <property type="component" value="Unassembled WGS sequence"/>
</dbReference>
<evidence type="ECO:0000259" key="5">
    <source>
        <dbReference type="PROSITE" id="PS50157"/>
    </source>
</evidence>
<feature type="compositionally biased region" description="Polar residues" evidence="4">
    <location>
        <begin position="164"/>
        <end position="173"/>
    </location>
</feature>
<dbReference type="GO" id="GO:0005829">
    <property type="term" value="C:cytosol"/>
    <property type="evidence" value="ECO:0007669"/>
    <property type="project" value="TreeGrafter"/>
</dbReference>
<gene>
    <name evidence="6" type="ORF">M91_09100</name>
</gene>
<dbReference type="SUPFAM" id="SSF57667">
    <property type="entry name" value="beta-beta-alpha zinc fingers"/>
    <property type="match status" value="1"/>
</dbReference>
<dbReference type="PROSITE" id="PS50157">
    <property type="entry name" value="ZINC_FINGER_C2H2_2"/>
    <property type="match status" value="1"/>
</dbReference>
<keyword evidence="3" id="KW-0862">Zinc</keyword>
<dbReference type="EMBL" id="JH881336">
    <property type="protein sequence ID" value="ELR54948.1"/>
    <property type="molecule type" value="Genomic_DNA"/>
</dbReference>
<comment type="similarity">
    <text evidence="1">Belongs to the 2-5A synthase family.</text>
</comment>
<feature type="region of interest" description="Disordered" evidence="4">
    <location>
        <begin position="164"/>
        <end position="191"/>
    </location>
</feature>
<evidence type="ECO:0000256" key="1">
    <source>
        <dbReference type="ARBA" id="ARBA00009526"/>
    </source>
</evidence>
<dbReference type="PROSITE" id="PS00028">
    <property type="entry name" value="ZINC_FINGER_C2H2_1"/>
    <property type="match status" value="1"/>
</dbReference>
<keyword evidence="2" id="KW-0694">RNA-binding</keyword>
<dbReference type="GO" id="GO:0016020">
    <property type="term" value="C:membrane"/>
    <property type="evidence" value="ECO:0007669"/>
    <property type="project" value="TreeGrafter"/>
</dbReference>
<dbReference type="InterPro" id="IPR018952">
    <property type="entry name" value="2-5-oligoAdlate_synth_1_dom2/C"/>
</dbReference>
<sequence>MEFFEDPTGESEGEEVTLTCHSRQLHPHSLSVSSRPLPYLVISGGIVFTYSPHPKHQCTHTSPRTWHVSAVRGIVPQASAFSAQGQVHQELEEANGLSLAAGIPCERADGCLASSKGHPIPSCEAARHSCVPIKAAEKSDDQENCPERDLLQKGFWKVVLPQGSSISQGGRATSSRRWKRAGRGPPQRPCSMETSFQSLPGQFGKQAEKHRGCIQTTLVRGMGVRVYWAPDFSGNAVWQIFPASFLQLQSSHCSFKQDLNLILHWERMWTLKSYNCEHCGSDFISGRALKYHFQQKHLGKVHREKCDQEVLKGKQRGHSEGGSYVKGTDTQGCSEIDIILLSEVFADVNHFKKQLREGLETLRESLTRTAYGNRAKCRMEKAIAMCEPCSGLAADLKLHLYCKLYPCKDSDEAQLCALALVRYQVDFVKASVVRVKELIRLMIHWLKTSFASPTEENKFRRLPSSYTVELLTIYIWERAEKPLSFSLVQGMRAVLKLLVQYADIDVVWHRHYPRKFPVLVKVTQKRTRPFILDPVNPTVNVCDTCNAWDEVAHVAKLSLRKPLFSGMPGKLGEELLTVLAFLWRNKKGSKRIAKKNTLDEKQCEENCLNLINHFSEPNL</sequence>
<dbReference type="Gene3D" id="1.10.1410.20">
    <property type="entry name" value="2'-5'-oligoadenylate synthetase 1, domain 2"/>
    <property type="match status" value="1"/>
</dbReference>
<dbReference type="GO" id="GO:0003725">
    <property type="term" value="F:double-stranded RNA binding"/>
    <property type="evidence" value="ECO:0007669"/>
    <property type="project" value="TreeGrafter"/>
</dbReference>
<keyword evidence="3" id="KW-0479">Metal-binding</keyword>
<evidence type="ECO:0000313" key="6">
    <source>
        <dbReference type="EMBL" id="ELR54948.1"/>
    </source>
</evidence>
<keyword evidence="3" id="KW-0863">Zinc-finger</keyword>
<dbReference type="FunFam" id="1.10.1410.20:FF:000004">
    <property type="entry name" value="2'-5'-oligoadenylate synthase 3-like isoform X1"/>
    <property type="match status" value="1"/>
</dbReference>
<proteinExistence type="inferred from homology"/>
<organism evidence="6 7">
    <name type="scientific">Bos mutus</name>
    <name type="common">wild yak</name>
    <dbReference type="NCBI Taxonomy" id="72004"/>
    <lineage>
        <taxon>Eukaryota</taxon>
        <taxon>Metazoa</taxon>
        <taxon>Chordata</taxon>
        <taxon>Craniata</taxon>
        <taxon>Vertebrata</taxon>
        <taxon>Euteleostomi</taxon>
        <taxon>Mammalia</taxon>
        <taxon>Eutheria</taxon>
        <taxon>Laurasiatheria</taxon>
        <taxon>Artiodactyla</taxon>
        <taxon>Ruminantia</taxon>
        <taxon>Pecora</taxon>
        <taxon>Bovidae</taxon>
        <taxon>Bovinae</taxon>
        <taxon>Bos</taxon>
    </lineage>
</organism>
<evidence type="ECO:0000256" key="2">
    <source>
        <dbReference type="ARBA" id="ARBA00022884"/>
    </source>
</evidence>